<evidence type="ECO:0000256" key="4">
    <source>
        <dbReference type="ARBA" id="ARBA00022692"/>
    </source>
</evidence>
<name>A0A1T5LTY8_9FIRM</name>
<dbReference type="PANTHER" id="PTHR33362">
    <property type="entry name" value="SIALIC ACID TRAP TRANSPORTER PERMEASE PROTEIN SIAT-RELATED"/>
    <property type="match status" value="1"/>
</dbReference>
<feature type="transmembrane region" description="Helical" evidence="7">
    <location>
        <begin position="135"/>
        <end position="156"/>
    </location>
</feature>
<dbReference type="GO" id="GO:0005886">
    <property type="term" value="C:plasma membrane"/>
    <property type="evidence" value="ECO:0007669"/>
    <property type="project" value="UniProtKB-SubCell"/>
</dbReference>
<evidence type="ECO:0000256" key="5">
    <source>
        <dbReference type="ARBA" id="ARBA00022989"/>
    </source>
</evidence>
<dbReference type="PIRSF" id="PIRSF006066">
    <property type="entry name" value="HI0050"/>
    <property type="match status" value="1"/>
</dbReference>
<dbReference type="STRING" id="36842.SAMN02194393_03303"/>
<proteinExistence type="predicted"/>
<gene>
    <name evidence="9" type="ORF">SAMN02194393_03303</name>
</gene>
<dbReference type="OrthoDB" id="9772674at2"/>
<dbReference type="GO" id="GO:0022857">
    <property type="term" value="F:transmembrane transporter activity"/>
    <property type="evidence" value="ECO:0007669"/>
    <property type="project" value="TreeGrafter"/>
</dbReference>
<evidence type="ECO:0000259" key="8">
    <source>
        <dbReference type="Pfam" id="PF06808"/>
    </source>
</evidence>
<dbReference type="PANTHER" id="PTHR33362:SF3">
    <property type="entry name" value="SIALIC ACID TRAP TRANSPORTER PERMEASE PROTEIN SIAT"/>
    <property type="match status" value="1"/>
</dbReference>
<keyword evidence="5 7" id="KW-1133">Transmembrane helix</keyword>
<feature type="transmembrane region" description="Helical" evidence="7">
    <location>
        <begin position="238"/>
        <end position="254"/>
    </location>
</feature>
<protein>
    <submittedName>
        <fullName evidence="9">C4-dicarboxylate transporter, DctM subunit</fullName>
    </submittedName>
</protein>
<dbReference type="Proteomes" id="UP000190285">
    <property type="component" value="Unassembled WGS sequence"/>
</dbReference>
<feature type="transmembrane region" description="Helical" evidence="7">
    <location>
        <begin position="352"/>
        <end position="374"/>
    </location>
</feature>
<keyword evidence="2" id="KW-1003">Cell membrane</keyword>
<sequence length="419" mass="44580">MAALLFISFFILLLIGVPVAIALGISSMVALITQDMPLVIIAQRMFAGTDSFPLVAVPFFILSGDLLAKGKVSEKLVDFADSLFGFFKGGLSIVSVLAGMFFAAISGSGAATTAAVGTTLVPELKKKGYDEASSAALIAASGTIGVVIPPSVPMILYSVISDQSVSRLFLNGFIPGTMMGVMLIGIAIKQAYDRNYPTGAKFSLKNILITFKSAIWGLLTPIIILGGIFSGYFTPSEAAVIAVNYALIVSLFVYRDMKLKDVFNIICKSAMTMSVVMFIIATSSILSWILANWNIPTAIANGVLMLSSNKYIIMFLITGIILITGVFMETASALIILTPVFLPLINQLGINLIHFGIVMVMGLAIGMVTPPVAINLYVASTITGLSIEKITKAILPYLFGLIIILLLILYLPLIIPIIL</sequence>
<keyword evidence="10" id="KW-1185">Reference proteome</keyword>
<reference evidence="9 10" key="1">
    <citation type="submission" date="2017-02" db="EMBL/GenBank/DDBJ databases">
        <authorList>
            <person name="Peterson S.W."/>
        </authorList>
    </citation>
    <scope>NUCLEOTIDE SEQUENCE [LARGE SCALE GENOMIC DNA]</scope>
    <source>
        <strain evidence="9 10">M1</strain>
    </source>
</reference>
<dbReference type="InterPro" id="IPR010656">
    <property type="entry name" value="DctM"/>
</dbReference>
<dbReference type="Pfam" id="PF06808">
    <property type="entry name" value="DctM"/>
    <property type="match status" value="1"/>
</dbReference>
<feature type="transmembrane region" description="Helical" evidence="7">
    <location>
        <begin position="394"/>
        <end position="418"/>
    </location>
</feature>
<evidence type="ECO:0000256" key="1">
    <source>
        <dbReference type="ARBA" id="ARBA00004429"/>
    </source>
</evidence>
<evidence type="ECO:0000313" key="10">
    <source>
        <dbReference type="Proteomes" id="UP000190285"/>
    </source>
</evidence>
<dbReference type="InterPro" id="IPR004681">
    <property type="entry name" value="TRAP_DctM"/>
</dbReference>
<evidence type="ECO:0000256" key="6">
    <source>
        <dbReference type="ARBA" id="ARBA00023136"/>
    </source>
</evidence>
<dbReference type="RefSeq" id="WP_079493095.1">
    <property type="nucleotide sequence ID" value="NZ_FUZT01000008.1"/>
</dbReference>
<feature type="transmembrane region" description="Helical" evidence="7">
    <location>
        <begin position="209"/>
        <end position="232"/>
    </location>
</feature>
<feature type="transmembrane region" description="Helical" evidence="7">
    <location>
        <begin position="168"/>
        <end position="188"/>
    </location>
</feature>
<evidence type="ECO:0000256" key="2">
    <source>
        <dbReference type="ARBA" id="ARBA00022475"/>
    </source>
</evidence>
<keyword evidence="6 7" id="KW-0472">Membrane</keyword>
<keyword evidence="3" id="KW-0997">Cell inner membrane</keyword>
<feature type="transmembrane region" description="Helical" evidence="7">
    <location>
        <begin position="311"/>
        <end position="340"/>
    </location>
</feature>
<feature type="domain" description="TRAP C4-dicarboxylate transport system permease DctM subunit" evidence="8">
    <location>
        <begin position="6"/>
        <end position="413"/>
    </location>
</feature>
<feature type="transmembrane region" description="Helical" evidence="7">
    <location>
        <begin position="6"/>
        <end position="33"/>
    </location>
</feature>
<evidence type="ECO:0000256" key="3">
    <source>
        <dbReference type="ARBA" id="ARBA00022519"/>
    </source>
</evidence>
<feature type="transmembrane region" description="Helical" evidence="7">
    <location>
        <begin position="83"/>
        <end position="105"/>
    </location>
</feature>
<comment type="subcellular location">
    <subcellularLocation>
        <location evidence="1">Cell inner membrane</location>
        <topology evidence="1">Multi-pass membrane protein</topology>
    </subcellularLocation>
</comment>
<evidence type="ECO:0000313" key="9">
    <source>
        <dbReference type="EMBL" id="SKC79430.1"/>
    </source>
</evidence>
<dbReference type="EMBL" id="FUZT01000008">
    <property type="protein sequence ID" value="SKC79430.1"/>
    <property type="molecule type" value="Genomic_DNA"/>
</dbReference>
<dbReference type="AlphaFoldDB" id="A0A1T5LTY8"/>
<organism evidence="9 10">
    <name type="scientific">Maledivibacter halophilus</name>
    <dbReference type="NCBI Taxonomy" id="36842"/>
    <lineage>
        <taxon>Bacteria</taxon>
        <taxon>Bacillati</taxon>
        <taxon>Bacillota</taxon>
        <taxon>Clostridia</taxon>
        <taxon>Peptostreptococcales</taxon>
        <taxon>Caminicellaceae</taxon>
        <taxon>Maledivibacter</taxon>
    </lineage>
</organism>
<evidence type="ECO:0000256" key="7">
    <source>
        <dbReference type="SAM" id="Phobius"/>
    </source>
</evidence>
<dbReference type="NCBIfam" id="TIGR00786">
    <property type="entry name" value="dctM"/>
    <property type="match status" value="1"/>
</dbReference>
<accession>A0A1T5LTY8</accession>
<feature type="transmembrane region" description="Helical" evidence="7">
    <location>
        <begin position="266"/>
        <end position="291"/>
    </location>
</feature>
<keyword evidence="4 7" id="KW-0812">Transmembrane</keyword>
<feature type="transmembrane region" description="Helical" evidence="7">
    <location>
        <begin position="45"/>
        <end position="63"/>
    </location>
</feature>